<evidence type="ECO:0000313" key="3">
    <source>
        <dbReference type="Proteomes" id="UP000295484"/>
    </source>
</evidence>
<feature type="region of interest" description="Disordered" evidence="1">
    <location>
        <begin position="15"/>
        <end position="36"/>
    </location>
</feature>
<reference evidence="2 3" key="1">
    <citation type="submission" date="2019-03" db="EMBL/GenBank/DDBJ databases">
        <title>Genomic Encyclopedia of Type Strains, Phase IV (KMG-IV): sequencing the most valuable type-strain genomes for metagenomic binning, comparative biology and taxonomic classification.</title>
        <authorList>
            <person name="Goeker M."/>
        </authorList>
    </citation>
    <scope>NUCLEOTIDE SEQUENCE [LARGE SCALE GENOMIC DNA]</scope>
    <source>
        <strain evidence="2 3">JA181</strain>
    </source>
</reference>
<evidence type="ECO:0000313" key="2">
    <source>
        <dbReference type="EMBL" id="TDX24290.1"/>
    </source>
</evidence>
<sequence>MTAAGWCASGWGASLNRGSSRSARCRRRACRPSPPPISAPHFRRRAVFELVETRLAGAAADRPDLKLADLQITAGPAPGSGDEAWDGRDFGPLSAQFRADADTVLDGETEAPGGLALANPDLLLRHLGRLRGGLQPGQTMIAGAVCRLPWFEPGTDLPAEIAELGQVAVSLVRAPASAIRKAV</sequence>
<organism evidence="2 3">
    <name type="scientific">Rhodovulum visakhapatnamense</name>
    <dbReference type="NCBI Taxonomy" id="364297"/>
    <lineage>
        <taxon>Bacteria</taxon>
        <taxon>Pseudomonadati</taxon>
        <taxon>Pseudomonadota</taxon>
        <taxon>Alphaproteobacteria</taxon>
        <taxon>Rhodobacterales</taxon>
        <taxon>Paracoccaceae</taxon>
        <taxon>Rhodovulum</taxon>
    </lineage>
</organism>
<gene>
    <name evidence="2" type="ORF">EV657_12368</name>
</gene>
<evidence type="ECO:0000256" key="1">
    <source>
        <dbReference type="SAM" id="MobiDB-lite"/>
    </source>
</evidence>
<evidence type="ECO:0008006" key="4">
    <source>
        <dbReference type="Google" id="ProtNLM"/>
    </source>
</evidence>
<dbReference type="Proteomes" id="UP000295484">
    <property type="component" value="Unassembled WGS sequence"/>
</dbReference>
<dbReference type="SUPFAM" id="SSF56529">
    <property type="entry name" value="FAH"/>
    <property type="match status" value="1"/>
</dbReference>
<dbReference type="Gene3D" id="3.90.850.10">
    <property type="entry name" value="Fumarylacetoacetase-like, C-terminal domain"/>
    <property type="match status" value="1"/>
</dbReference>
<name>A0A4R8FEI2_9RHOB</name>
<protein>
    <recommendedName>
        <fullName evidence="4">2-keto-4-pentenoate hydratase</fullName>
    </recommendedName>
</protein>
<dbReference type="InterPro" id="IPR036663">
    <property type="entry name" value="Fumarylacetoacetase_C_sf"/>
</dbReference>
<comment type="caution">
    <text evidence="2">The sequence shown here is derived from an EMBL/GenBank/DDBJ whole genome shotgun (WGS) entry which is preliminary data.</text>
</comment>
<proteinExistence type="predicted"/>
<accession>A0A4R8FEI2</accession>
<dbReference type="GO" id="GO:0003824">
    <property type="term" value="F:catalytic activity"/>
    <property type="evidence" value="ECO:0007669"/>
    <property type="project" value="InterPro"/>
</dbReference>
<dbReference type="EMBL" id="SOEB01000023">
    <property type="protein sequence ID" value="TDX24290.1"/>
    <property type="molecule type" value="Genomic_DNA"/>
</dbReference>
<dbReference type="AlphaFoldDB" id="A0A4R8FEI2"/>